<dbReference type="Gene3D" id="3.40.462.20">
    <property type="match status" value="1"/>
</dbReference>
<dbReference type="OrthoDB" id="415825at2759"/>
<evidence type="ECO:0000256" key="6">
    <source>
        <dbReference type="SAM" id="SignalP"/>
    </source>
</evidence>
<protein>
    <submittedName>
        <fullName evidence="8">Glucooligosaccharide oxidase</fullName>
    </submittedName>
</protein>
<feature type="domain" description="FAD-binding PCMH-type" evidence="7">
    <location>
        <begin position="59"/>
        <end position="232"/>
    </location>
</feature>
<proteinExistence type="inferred from homology"/>
<dbReference type="AlphaFoldDB" id="A0A6A5WZ77"/>
<accession>A0A6A5WZ77</accession>
<dbReference type="InterPro" id="IPR016166">
    <property type="entry name" value="FAD-bd_PCMH"/>
</dbReference>
<evidence type="ECO:0000259" key="7">
    <source>
        <dbReference type="PROSITE" id="PS51387"/>
    </source>
</evidence>
<name>A0A6A5WZ77_9PLEO</name>
<feature type="signal peptide" evidence="6">
    <location>
        <begin position="1"/>
        <end position="20"/>
    </location>
</feature>
<dbReference type="InterPro" id="IPR016169">
    <property type="entry name" value="FAD-bd_PCMH_sub2"/>
</dbReference>
<dbReference type="Pfam" id="PF01565">
    <property type="entry name" value="FAD_binding_4"/>
    <property type="match status" value="1"/>
</dbReference>
<dbReference type="InterPro" id="IPR006093">
    <property type="entry name" value="Oxy_OxRdtase_FAD_BS"/>
</dbReference>
<organism evidence="8 9">
    <name type="scientific">Amniculicola lignicola CBS 123094</name>
    <dbReference type="NCBI Taxonomy" id="1392246"/>
    <lineage>
        <taxon>Eukaryota</taxon>
        <taxon>Fungi</taxon>
        <taxon>Dikarya</taxon>
        <taxon>Ascomycota</taxon>
        <taxon>Pezizomycotina</taxon>
        <taxon>Dothideomycetes</taxon>
        <taxon>Pleosporomycetidae</taxon>
        <taxon>Pleosporales</taxon>
        <taxon>Amniculicolaceae</taxon>
        <taxon>Amniculicola</taxon>
    </lineage>
</organism>
<dbReference type="InterPro" id="IPR036318">
    <property type="entry name" value="FAD-bd_PCMH-like_sf"/>
</dbReference>
<sequence length="492" mass="53004">MGSLTYIVASLGVLVSITEASSLSKRAALDTCLSTLKVPIYANGSADYTQAIKPFNLRVTFKPAAYAVPLTVQDVQNAVSCGSINGIQVTAKSGGHSYGSHGLGGEDGHLIVDMKNFNTVTVNQTAQTAVIGTGGRLGNIATALYNQGKQAISHGTCPGVGLGGLSLHGGYGLISRSKGLTLDNILEATVVLANSSVVTASETQNPELFWALRGAGAAFGIVTNFKFKTFTAPENNIVFQYYPSLNSPEQLVTLLTAMQDFTRNSQPPELNMRLFLSSFTSFSGVYYGSRADFDKVMNPLLAKMGVSGGLITTNSWLNTLTSFSNGALAQPAVYDTHETFFSKSLMPSYLTPAAITALANYWNANARSNSRAWYLLFDSHAGANSAISKIARDATAYSHRNATFKMQFYDRVNSGTYDPTWQSFLNGWVKVIEDASANQGVDLGMYINYADTSLSKDEAHKRYWLGNYDRLAQAKAIWDPRRTFEGPQLVGS</sequence>
<dbReference type="InterPro" id="IPR006094">
    <property type="entry name" value="Oxid_FAD_bind_N"/>
</dbReference>
<evidence type="ECO:0000256" key="2">
    <source>
        <dbReference type="ARBA" id="ARBA00005466"/>
    </source>
</evidence>
<keyword evidence="5" id="KW-0560">Oxidoreductase</keyword>
<dbReference type="InterPro" id="IPR012951">
    <property type="entry name" value="BBE"/>
</dbReference>
<evidence type="ECO:0000256" key="1">
    <source>
        <dbReference type="ARBA" id="ARBA00001974"/>
    </source>
</evidence>
<dbReference type="SUPFAM" id="SSF56176">
    <property type="entry name" value="FAD-binding/transporter-associated domain-like"/>
    <property type="match status" value="1"/>
</dbReference>
<keyword evidence="6" id="KW-0732">Signal</keyword>
<comment type="similarity">
    <text evidence="2">Belongs to the oxygen-dependent FAD-linked oxidoreductase family.</text>
</comment>
<evidence type="ECO:0000313" key="9">
    <source>
        <dbReference type="Proteomes" id="UP000799779"/>
    </source>
</evidence>
<evidence type="ECO:0000256" key="3">
    <source>
        <dbReference type="ARBA" id="ARBA00022630"/>
    </source>
</evidence>
<keyword evidence="9" id="KW-1185">Reference proteome</keyword>
<dbReference type="GO" id="GO:0016491">
    <property type="term" value="F:oxidoreductase activity"/>
    <property type="evidence" value="ECO:0007669"/>
    <property type="project" value="UniProtKB-KW"/>
</dbReference>
<feature type="chain" id="PRO_5025607313" evidence="6">
    <location>
        <begin position="21"/>
        <end position="492"/>
    </location>
</feature>
<keyword evidence="4" id="KW-0274">FAD</keyword>
<keyword evidence="3" id="KW-0285">Flavoprotein</keyword>
<dbReference type="Proteomes" id="UP000799779">
    <property type="component" value="Unassembled WGS sequence"/>
</dbReference>
<dbReference type="InterPro" id="IPR050416">
    <property type="entry name" value="FAD-linked_Oxidoreductase"/>
</dbReference>
<evidence type="ECO:0000256" key="5">
    <source>
        <dbReference type="ARBA" id="ARBA00023002"/>
    </source>
</evidence>
<dbReference type="PROSITE" id="PS00862">
    <property type="entry name" value="OX2_COVAL_FAD"/>
    <property type="match status" value="1"/>
</dbReference>
<reference evidence="8" key="1">
    <citation type="journal article" date="2020" name="Stud. Mycol.">
        <title>101 Dothideomycetes genomes: a test case for predicting lifestyles and emergence of pathogens.</title>
        <authorList>
            <person name="Haridas S."/>
            <person name="Albert R."/>
            <person name="Binder M."/>
            <person name="Bloem J."/>
            <person name="Labutti K."/>
            <person name="Salamov A."/>
            <person name="Andreopoulos B."/>
            <person name="Baker S."/>
            <person name="Barry K."/>
            <person name="Bills G."/>
            <person name="Bluhm B."/>
            <person name="Cannon C."/>
            <person name="Castanera R."/>
            <person name="Culley D."/>
            <person name="Daum C."/>
            <person name="Ezra D."/>
            <person name="Gonzalez J."/>
            <person name="Henrissat B."/>
            <person name="Kuo A."/>
            <person name="Liang C."/>
            <person name="Lipzen A."/>
            <person name="Lutzoni F."/>
            <person name="Magnuson J."/>
            <person name="Mondo S."/>
            <person name="Nolan M."/>
            <person name="Ohm R."/>
            <person name="Pangilinan J."/>
            <person name="Park H.-J."/>
            <person name="Ramirez L."/>
            <person name="Alfaro M."/>
            <person name="Sun H."/>
            <person name="Tritt A."/>
            <person name="Yoshinaga Y."/>
            <person name="Zwiers L.-H."/>
            <person name="Turgeon B."/>
            <person name="Goodwin S."/>
            <person name="Spatafora J."/>
            <person name="Crous P."/>
            <person name="Grigoriev I."/>
        </authorList>
    </citation>
    <scope>NUCLEOTIDE SEQUENCE</scope>
    <source>
        <strain evidence="8">CBS 123094</strain>
    </source>
</reference>
<dbReference type="PANTHER" id="PTHR42973:SF39">
    <property type="entry name" value="FAD-BINDING PCMH-TYPE DOMAIN-CONTAINING PROTEIN"/>
    <property type="match status" value="1"/>
</dbReference>
<dbReference type="EMBL" id="ML977558">
    <property type="protein sequence ID" value="KAF2007002.1"/>
    <property type="molecule type" value="Genomic_DNA"/>
</dbReference>
<evidence type="ECO:0000313" key="8">
    <source>
        <dbReference type="EMBL" id="KAF2007002.1"/>
    </source>
</evidence>
<dbReference type="PROSITE" id="PS51387">
    <property type="entry name" value="FAD_PCMH"/>
    <property type="match status" value="1"/>
</dbReference>
<dbReference type="PANTHER" id="PTHR42973">
    <property type="entry name" value="BINDING OXIDOREDUCTASE, PUTATIVE (AFU_ORTHOLOGUE AFUA_1G17690)-RELATED"/>
    <property type="match status" value="1"/>
</dbReference>
<dbReference type="GO" id="GO:0071949">
    <property type="term" value="F:FAD binding"/>
    <property type="evidence" value="ECO:0007669"/>
    <property type="project" value="InterPro"/>
</dbReference>
<dbReference type="Gene3D" id="3.30.465.10">
    <property type="match status" value="1"/>
</dbReference>
<dbReference type="Pfam" id="PF08031">
    <property type="entry name" value="BBE"/>
    <property type="match status" value="1"/>
</dbReference>
<gene>
    <name evidence="8" type="ORF">P154DRAFT_597431</name>
</gene>
<evidence type="ECO:0000256" key="4">
    <source>
        <dbReference type="ARBA" id="ARBA00022827"/>
    </source>
</evidence>
<comment type="cofactor">
    <cofactor evidence="1">
        <name>FAD</name>
        <dbReference type="ChEBI" id="CHEBI:57692"/>
    </cofactor>
</comment>